<dbReference type="AlphaFoldDB" id="A0A8T2MGQ8"/>
<organism evidence="10 11">
    <name type="scientific">Astyanax mexicanus</name>
    <name type="common">Blind cave fish</name>
    <name type="synonym">Astyanax fasciatus mexicanus</name>
    <dbReference type="NCBI Taxonomy" id="7994"/>
    <lineage>
        <taxon>Eukaryota</taxon>
        <taxon>Metazoa</taxon>
        <taxon>Chordata</taxon>
        <taxon>Craniata</taxon>
        <taxon>Vertebrata</taxon>
        <taxon>Euteleostomi</taxon>
        <taxon>Actinopterygii</taxon>
        <taxon>Neopterygii</taxon>
        <taxon>Teleostei</taxon>
        <taxon>Ostariophysi</taxon>
        <taxon>Characiformes</taxon>
        <taxon>Characoidei</taxon>
        <taxon>Acestrorhamphidae</taxon>
        <taxon>Acestrorhamphinae</taxon>
        <taxon>Astyanax</taxon>
    </lineage>
</organism>
<keyword evidence="8" id="KW-0472">Membrane</keyword>
<evidence type="ECO:0000256" key="5">
    <source>
        <dbReference type="ARBA" id="ARBA00023125"/>
    </source>
</evidence>
<feature type="domain" description="THAP-type" evidence="9">
    <location>
        <begin position="66"/>
        <end position="150"/>
    </location>
</feature>
<gene>
    <name evidence="10" type="ORF">AMEX_G1009</name>
</gene>
<evidence type="ECO:0000256" key="4">
    <source>
        <dbReference type="ARBA" id="ARBA00022833"/>
    </source>
</evidence>
<proteinExistence type="predicted"/>
<dbReference type="GO" id="GO:0003677">
    <property type="term" value="F:DNA binding"/>
    <property type="evidence" value="ECO:0007669"/>
    <property type="project" value="UniProtKB-UniRule"/>
</dbReference>
<sequence length="542" mass="62250">MFFLDRSSVAAVYLVADSLSAWAYFMLVAILKNSFTKTRLWWEEFRKCPAELQEWSTASPFGDTDMAYCCVPGCNSYKRRETDQHLSFHRFPCNPDTRRQWIVKIKRDVGPYFQITDNTKVCSKHFSQDCILKSITGLNKLKTGSVPTLFSWCQLKTRRTIERIQSATCDFDEEEEEVQISNLHEKEISKQVLGTLGDHDYLEETPTVEEQLDAAKREIARLEEENQNLKLEQFHLQRFQCEPKMIMFYTGFKDYGTLKAVFLALQPTAESMIRWSQMQRLNTTEQDCVKPTFTAQHLCLFDQFFLFLCRARQGFFAADLAVRFNVSPATVSRVCITWCNYLYFMLGTLPIWPSRVAVDELMPPSFKLTFPKARVILDCTEIHIQTASSKVLNTVTYSHYKGTTTLKSLIGITPFGSISLVSNLYTGSISDKEITKESGILSLLEPGDEVIADKGFLIKDLLSEIDVKLVIPTFLGPSGQFSKEEITYTQEIARLRVHVERAIRRIKEYHIFDRVMPLSLCGSVNQLWTVCALLTNFQGPIF</sequence>
<evidence type="ECO:0000256" key="7">
    <source>
        <dbReference type="SAM" id="Coils"/>
    </source>
</evidence>
<keyword evidence="4" id="KW-0862">Zinc</keyword>
<evidence type="ECO:0000256" key="8">
    <source>
        <dbReference type="SAM" id="Phobius"/>
    </source>
</evidence>
<evidence type="ECO:0000313" key="11">
    <source>
        <dbReference type="Proteomes" id="UP000752171"/>
    </source>
</evidence>
<dbReference type="EMBL" id="JAICCE010000001">
    <property type="protein sequence ID" value="KAG9282364.1"/>
    <property type="molecule type" value="Genomic_DNA"/>
</dbReference>
<evidence type="ECO:0000256" key="3">
    <source>
        <dbReference type="ARBA" id="ARBA00022771"/>
    </source>
</evidence>
<evidence type="ECO:0000256" key="2">
    <source>
        <dbReference type="ARBA" id="ARBA00022723"/>
    </source>
</evidence>
<keyword evidence="2" id="KW-0479">Metal-binding</keyword>
<evidence type="ECO:0000256" key="6">
    <source>
        <dbReference type="PROSITE-ProRule" id="PRU00309"/>
    </source>
</evidence>
<dbReference type="Gene3D" id="6.20.210.20">
    <property type="entry name" value="THAP domain"/>
    <property type="match status" value="1"/>
</dbReference>
<name>A0A8T2MGQ8_ASTMX</name>
<dbReference type="PANTHER" id="PTHR23080:SF133">
    <property type="entry name" value="SI:CH211-262I1.5-RELATED"/>
    <property type="match status" value="1"/>
</dbReference>
<dbReference type="Proteomes" id="UP000752171">
    <property type="component" value="Unassembled WGS sequence"/>
</dbReference>
<dbReference type="InterPro" id="IPR027805">
    <property type="entry name" value="Transposase_HTH_dom"/>
</dbReference>
<dbReference type="InterPro" id="IPR027806">
    <property type="entry name" value="HARBI1_dom"/>
</dbReference>
<keyword evidence="8" id="KW-1133">Transmembrane helix</keyword>
<comment type="caution">
    <text evidence="10">The sequence shown here is derived from an EMBL/GenBank/DDBJ whole genome shotgun (WGS) entry which is preliminary data.</text>
</comment>
<dbReference type="Pfam" id="PF13359">
    <property type="entry name" value="DDE_Tnp_4"/>
    <property type="match status" value="1"/>
</dbReference>
<dbReference type="PROSITE" id="PS50950">
    <property type="entry name" value="ZF_THAP"/>
    <property type="match status" value="1"/>
</dbReference>
<dbReference type="SMART" id="SM00980">
    <property type="entry name" value="THAP"/>
    <property type="match status" value="1"/>
</dbReference>
<evidence type="ECO:0000313" key="10">
    <source>
        <dbReference type="EMBL" id="KAG9282364.1"/>
    </source>
</evidence>
<comment type="cofactor">
    <cofactor evidence="1">
        <name>a divalent metal cation</name>
        <dbReference type="ChEBI" id="CHEBI:60240"/>
    </cofactor>
</comment>
<keyword evidence="5 6" id="KW-0238">DNA-binding</keyword>
<feature type="transmembrane region" description="Helical" evidence="8">
    <location>
        <begin position="12"/>
        <end position="31"/>
    </location>
</feature>
<dbReference type="InterPro" id="IPR038441">
    <property type="entry name" value="THAP_Znf_sf"/>
</dbReference>
<dbReference type="PANTHER" id="PTHR23080">
    <property type="entry name" value="THAP DOMAIN PROTEIN"/>
    <property type="match status" value="1"/>
</dbReference>
<dbReference type="SUPFAM" id="SSF57716">
    <property type="entry name" value="Glucocorticoid receptor-like (DNA-binding domain)"/>
    <property type="match status" value="1"/>
</dbReference>
<dbReference type="Pfam" id="PF13613">
    <property type="entry name" value="HTH_Tnp_4"/>
    <property type="match status" value="1"/>
</dbReference>
<reference evidence="10 11" key="1">
    <citation type="submission" date="2021-07" db="EMBL/GenBank/DDBJ databases">
        <authorList>
            <person name="Imarazene B."/>
            <person name="Zahm M."/>
            <person name="Klopp C."/>
            <person name="Cabau C."/>
            <person name="Beille S."/>
            <person name="Jouanno E."/>
            <person name="Castinel A."/>
            <person name="Lluch J."/>
            <person name="Gil L."/>
            <person name="Kuchtly C."/>
            <person name="Lopez Roques C."/>
            <person name="Donnadieu C."/>
            <person name="Parrinello H."/>
            <person name="Journot L."/>
            <person name="Du K."/>
            <person name="Schartl M."/>
            <person name="Retaux S."/>
            <person name="Guiguen Y."/>
        </authorList>
    </citation>
    <scope>NUCLEOTIDE SEQUENCE [LARGE SCALE GENOMIC DNA]</scope>
    <source>
        <strain evidence="10">Pach_M1</strain>
        <tissue evidence="10">Testis</tissue>
    </source>
</reference>
<keyword evidence="7" id="KW-0175">Coiled coil</keyword>
<protein>
    <recommendedName>
        <fullName evidence="9">THAP-type domain-containing protein</fullName>
    </recommendedName>
</protein>
<keyword evidence="3 6" id="KW-0863">Zinc-finger</keyword>
<accession>A0A8T2MGQ8</accession>
<dbReference type="GO" id="GO:0008270">
    <property type="term" value="F:zinc ion binding"/>
    <property type="evidence" value="ECO:0007669"/>
    <property type="project" value="UniProtKB-KW"/>
</dbReference>
<feature type="coiled-coil region" evidence="7">
    <location>
        <begin position="205"/>
        <end position="232"/>
    </location>
</feature>
<evidence type="ECO:0000256" key="1">
    <source>
        <dbReference type="ARBA" id="ARBA00001968"/>
    </source>
</evidence>
<dbReference type="InterPro" id="IPR006612">
    <property type="entry name" value="THAP_Znf"/>
</dbReference>
<dbReference type="SMART" id="SM00692">
    <property type="entry name" value="DM3"/>
    <property type="match status" value="1"/>
</dbReference>
<keyword evidence="8" id="KW-0812">Transmembrane</keyword>
<dbReference type="Pfam" id="PF05485">
    <property type="entry name" value="THAP"/>
    <property type="match status" value="1"/>
</dbReference>
<evidence type="ECO:0000259" key="9">
    <source>
        <dbReference type="PROSITE" id="PS50950"/>
    </source>
</evidence>